<protein>
    <submittedName>
        <fullName evidence="1">Uncharacterized protein DUF4262</fullName>
    </submittedName>
</protein>
<sequence length="140" mass="15345">MYVRDMEHTASTHQADQYGAWQRDTIRRHGWALQPMPGDEDGPSYVYTIGLSGFGHPELILFATPPAVAARVLNDLGELVRLGRGLAPGERVRLHNGDVHLLTFPESADWLFVANDLYRAPGAPPVPALLVVPADELTPV</sequence>
<evidence type="ECO:0000313" key="2">
    <source>
        <dbReference type="Proteomes" id="UP000319818"/>
    </source>
</evidence>
<dbReference type="InterPro" id="IPR025358">
    <property type="entry name" value="DUF4262"/>
</dbReference>
<proteinExistence type="predicted"/>
<name>A0A543FPQ7_9PSEU</name>
<evidence type="ECO:0000313" key="1">
    <source>
        <dbReference type="EMBL" id="TQM35829.1"/>
    </source>
</evidence>
<reference evidence="1 2" key="1">
    <citation type="submission" date="2019-06" db="EMBL/GenBank/DDBJ databases">
        <title>Sequencing the genomes of 1000 actinobacteria strains.</title>
        <authorList>
            <person name="Klenk H.-P."/>
        </authorList>
    </citation>
    <scope>NUCLEOTIDE SEQUENCE [LARGE SCALE GENOMIC DNA]</scope>
    <source>
        <strain evidence="1 2">DSM 45511</strain>
    </source>
</reference>
<dbReference type="Proteomes" id="UP000319818">
    <property type="component" value="Unassembled WGS sequence"/>
</dbReference>
<dbReference type="Pfam" id="PF14081">
    <property type="entry name" value="DUF4262"/>
    <property type="match status" value="1"/>
</dbReference>
<organism evidence="1 2">
    <name type="scientific">Pseudonocardia cypriaca</name>
    <dbReference type="NCBI Taxonomy" id="882449"/>
    <lineage>
        <taxon>Bacteria</taxon>
        <taxon>Bacillati</taxon>
        <taxon>Actinomycetota</taxon>
        <taxon>Actinomycetes</taxon>
        <taxon>Pseudonocardiales</taxon>
        <taxon>Pseudonocardiaceae</taxon>
        <taxon>Pseudonocardia</taxon>
    </lineage>
</organism>
<dbReference type="EMBL" id="VFPH01000003">
    <property type="protein sequence ID" value="TQM35829.1"/>
    <property type="molecule type" value="Genomic_DNA"/>
</dbReference>
<gene>
    <name evidence="1" type="ORF">FB388_7273</name>
</gene>
<accession>A0A543FPQ7</accession>
<keyword evidence="2" id="KW-1185">Reference proteome</keyword>
<comment type="caution">
    <text evidence="1">The sequence shown here is derived from an EMBL/GenBank/DDBJ whole genome shotgun (WGS) entry which is preliminary data.</text>
</comment>
<dbReference type="AlphaFoldDB" id="A0A543FPQ7"/>